<proteinExistence type="predicted"/>
<feature type="chain" id="PRO_5046266795" evidence="1">
    <location>
        <begin position="30"/>
        <end position="52"/>
    </location>
</feature>
<protein>
    <submittedName>
        <fullName evidence="2">Uncharacterized protein</fullName>
    </submittedName>
</protein>
<gene>
    <name evidence="2" type="ORF">JOC83_001913</name>
</gene>
<evidence type="ECO:0000313" key="2">
    <source>
        <dbReference type="EMBL" id="MBM7703066.1"/>
    </source>
</evidence>
<keyword evidence="1" id="KW-0732">Signal</keyword>
<reference evidence="2 3" key="1">
    <citation type="submission" date="2021-01" db="EMBL/GenBank/DDBJ databases">
        <title>Genomic Encyclopedia of Type Strains, Phase IV (KMG-IV): sequencing the most valuable type-strain genomes for metagenomic binning, comparative biology and taxonomic classification.</title>
        <authorList>
            <person name="Goeker M."/>
        </authorList>
    </citation>
    <scope>NUCLEOTIDE SEQUENCE [LARGE SCALE GENOMIC DNA]</scope>
    <source>
        <strain evidence="2 3">DSM 104297</strain>
    </source>
</reference>
<evidence type="ECO:0000313" key="3">
    <source>
        <dbReference type="Proteomes" id="UP000809829"/>
    </source>
</evidence>
<dbReference type="Proteomes" id="UP000809829">
    <property type="component" value="Unassembled WGS sequence"/>
</dbReference>
<feature type="signal peptide" evidence="1">
    <location>
        <begin position="1"/>
        <end position="29"/>
    </location>
</feature>
<evidence type="ECO:0000256" key="1">
    <source>
        <dbReference type="SAM" id="SignalP"/>
    </source>
</evidence>
<dbReference type="RefSeq" id="WP_205186550.1">
    <property type="nucleotide sequence ID" value="NZ_JAFBFC010000003.1"/>
</dbReference>
<organism evidence="2 3">
    <name type="scientific">Priestia iocasae</name>
    <dbReference type="NCBI Taxonomy" id="2291674"/>
    <lineage>
        <taxon>Bacteria</taxon>
        <taxon>Bacillati</taxon>
        <taxon>Bacillota</taxon>
        <taxon>Bacilli</taxon>
        <taxon>Bacillales</taxon>
        <taxon>Bacillaceae</taxon>
        <taxon>Priestia</taxon>
    </lineage>
</organism>
<accession>A0ABS2QWE3</accession>
<comment type="caution">
    <text evidence="2">The sequence shown here is derived from an EMBL/GenBank/DDBJ whole genome shotgun (WGS) entry which is preliminary data.</text>
</comment>
<dbReference type="EMBL" id="JAFBFC010000003">
    <property type="protein sequence ID" value="MBM7703066.1"/>
    <property type="molecule type" value="Genomic_DNA"/>
</dbReference>
<name>A0ABS2QWE3_9BACI</name>
<keyword evidence="3" id="KW-1185">Reference proteome</keyword>
<sequence length="52" mass="5991">MRKKRKKLWLTVSFVIALLLVAWKTPSEAAAVQKAVKFLKDGKLDMLLYKSK</sequence>